<dbReference type="PROSITE" id="PS00395">
    <property type="entry name" value="ALANINE_RACEMASE"/>
    <property type="match status" value="1"/>
</dbReference>
<dbReference type="PANTHER" id="PTHR30511">
    <property type="entry name" value="ALANINE RACEMASE"/>
    <property type="match status" value="1"/>
</dbReference>
<dbReference type="Gene3D" id="2.40.37.10">
    <property type="entry name" value="Lyase, Ornithine Decarboxylase, Chain A, domain 1"/>
    <property type="match status" value="1"/>
</dbReference>
<dbReference type="InterPro" id="IPR001608">
    <property type="entry name" value="Ala_racemase_N"/>
</dbReference>
<evidence type="ECO:0000256" key="7">
    <source>
        <dbReference type="PIRSR" id="PIRSR600821-52"/>
    </source>
</evidence>
<dbReference type="EC" id="5.1.1.1" evidence="5"/>
<dbReference type="FunFam" id="3.20.20.10:FF:000002">
    <property type="entry name" value="Alanine racemase"/>
    <property type="match status" value="1"/>
</dbReference>
<evidence type="ECO:0000256" key="2">
    <source>
        <dbReference type="ARBA" id="ARBA00001933"/>
    </source>
</evidence>
<dbReference type="GO" id="GO:0030632">
    <property type="term" value="P:D-alanine biosynthetic process"/>
    <property type="evidence" value="ECO:0007669"/>
    <property type="project" value="UniProtKB-UniRule"/>
</dbReference>
<feature type="active site" description="Proton acceptor; specific for L-alanine" evidence="5">
    <location>
        <position position="281"/>
    </location>
</feature>
<proteinExistence type="inferred from homology"/>
<dbReference type="SMART" id="SM01005">
    <property type="entry name" value="Ala_racemase_C"/>
    <property type="match status" value="1"/>
</dbReference>
<dbReference type="PRINTS" id="PR00992">
    <property type="entry name" value="ALARACEMASE"/>
</dbReference>
<accession>A0A7W3Y4V9</accession>
<dbReference type="InterPro" id="IPR029066">
    <property type="entry name" value="PLP-binding_barrel"/>
</dbReference>
<dbReference type="GO" id="GO:0030170">
    <property type="term" value="F:pyridoxal phosphate binding"/>
    <property type="evidence" value="ECO:0007669"/>
    <property type="project" value="UniProtKB-UniRule"/>
</dbReference>
<dbReference type="InterPro" id="IPR020622">
    <property type="entry name" value="Ala_racemase_pyridoxalP-BS"/>
</dbReference>
<comment type="cofactor">
    <cofactor evidence="2 5 6">
        <name>pyridoxal 5'-phosphate</name>
        <dbReference type="ChEBI" id="CHEBI:597326"/>
    </cofactor>
</comment>
<organism evidence="10 11">
    <name type="scientific">Marilutibacter spongiae</name>
    <dbReference type="NCBI Taxonomy" id="2025720"/>
    <lineage>
        <taxon>Bacteria</taxon>
        <taxon>Pseudomonadati</taxon>
        <taxon>Pseudomonadota</taxon>
        <taxon>Gammaproteobacteria</taxon>
        <taxon>Lysobacterales</taxon>
        <taxon>Lysobacteraceae</taxon>
        <taxon>Marilutibacter</taxon>
    </lineage>
</organism>
<feature type="active site" description="Proton acceptor; specific for D-alanine" evidence="5">
    <location>
        <position position="54"/>
    </location>
</feature>
<evidence type="ECO:0000313" key="11">
    <source>
        <dbReference type="Proteomes" id="UP000523196"/>
    </source>
</evidence>
<feature type="region of interest" description="Disordered" evidence="8">
    <location>
        <begin position="1"/>
        <end position="22"/>
    </location>
</feature>
<dbReference type="EMBL" id="JACHTF010000002">
    <property type="protein sequence ID" value="MBB1059340.1"/>
    <property type="molecule type" value="Genomic_DNA"/>
</dbReference>
<evidence type="ECO:0000256" key="6">
    <source>
        <dbReference type="PIRSR" id="PIRSR600821-50"/>
    </source>
</evidence>
<feature type="binding site" evidence="5 7">
    <location>
        <position position="329"/>
    </location>
    <ligand>
        <name>substrate</name>
    </ligand>
</feature>
<dbReference type="GO" id="GO:0005829">
    <property type="term" value="C:cytosol"/>
    <property type="evidence" value="ECO:0007669"/>
    <property type="project" value="TreeGrafter"/>
</dbReference>
<keyword evidence="11" id="KW-1185">Reference proteome</keyword>
<keyword evidence="3 5" id="KW-0663">Pyridoxal phosphate</keyword>
<feature type="modified residue" description="N6-(pyridoxal phosphate)lysine" evidence="5 6">
    <location>
        <position position="54"/>
    </location>
</feature>
<protein>
    <recommendedName>
        <fullName evidence="5">Alanine racemase</fullName>
        <ecNumber evidence="5">5.1.1.1</ecNumber>
    </recommendedName>
</protein>
<dbReference type="InterPro" id="IPR000821">
    <property type="entry name" value="Ala_racemase"/>
</dbReference>
<feature type="compositionally biased region" description="Basic and acidic residues" evidence="8">
    <location>
        <begin position="9"/>
        <end position="22"/>
    </location>
</feature>
<name>A0A7W3Y4V9_9GAMM</name>
<evidence type="ECO:0000256" key="8">
    <source>
        <dbReference type="SAM" id="MobiDB-lite"/>
    </source>
</evidence>
<feature type="domain" description="Alanine racemase C-terminal" evidence="9">
    <location>
        <begin position="260"/>
        <end position="387"/>
    </location>
</feature>
<dbReference type="HAMAP" id="MF_01201">
    <property type="entry name" value="Ala_racemase"/>
    <property type="match status" value="1"/>
</dbReference>
<dbReference type="SUPFAM" id="SSF50621">
    <property type="entry name" value="Alanine racemase C-terminal domain-like"/>
    <property type="match status" value="1"/>
</dbReference>
<evidence type="ECO:0000313" key="10">
    <source>
        <dbReference type="EMBL" id="MBB1059340.1"/>
    </source>
</evidence>
<dbReference type="GO" id="GO:0008784">
    <property type="term" value="F:alanine racemase activity"/>
    <property type="evidence" value="ECO:0007669"/>
    <property type="project" value="UniProtKB-UniRule"/>
</dbReference>
<evidence type="ECO:0000259" key="9">
    <source>
        <dbReference type="SMART" id="SM01005"/>
    </source>
</evidence>
<dbReference type="UniPathway" id="UPA00042">
    <property type="reaction ID" value="UER00497"/>
</dbReference>
<feature type="binding site" evidence="5 7">
    <location>
        <position position="152"/>
    </location>
    <ligand>
        <name>substrate</name>
    </ligand>
</feature>
<dbReference type="NCBIfam" id="TIGR00492">
    <property type="entry name" value="alr"/>
    <property type="match status" value="1"/>
</dbReference>
<dbReference type="InterPro" id="IPR011079">
    <property type="entry name" value="Ala_racemase_C"/>
</dbReference>
<dbReference type="InterPro" id="IPR009006">
    <property type="entry name" value="Ala_racemase/Decarboxylase_C"/>
</dbReference>
<reference evidence="10 11" key="1">
    <citation type="submission" date="2020-08" db="EMBL/GenBank/DDBJ databases">
        <authorList>
            <person name="Xu S."/>
            <person name="Li A."/>
        </authorList>
    </citation>
    <scope>NUCLEOTIDE SEQUENCE [LARGE SCALE GENOMIC DNA]</scope>
    <source>
        <strain evidence="10 11">119BY6-57</strain>
    </source>
</reference>
<dbReference type="Gene3D" id="3.20.20.10">
    <property type="entry name" value="Alanine racemase"/>
    <property type="match status" value="1"/>
</dbReference>
<evidence type="ECO:0000256" key="1">
    <source>
        <dbReference type="ARBA" id="ARBA00000316"/>
    </source>
</evidence>
<evidence type="ECO:0000256" key="5">
    <source>
        <dbReference type="HAMAP-Rule" id="MF_01201"/>
    </source>
</evidence>
<dbReference type="RefSeq" id="WP_182684992.1">
    <property type="nucleotide sequence ID" value="NZ_JACHTF010000002.1"/>
</dbReference>
<dbReference type="PANTHER" id="PTHR30511:SF0">
    <property type="entry name" value="ALANINE RACEMASE, CATABOLIC-RELATED"/>
    <property type="match status" value="1"/>
</dbReference>
<comment type="caution">
    <text evidence="10">The sequence shown here is derived from an EMBL/GenBank/DDBJ whole genome shotgun (WGS) entry which is preliminary data.</text>
</comment>
<dbReference type="CDD" id="cd00430">
    <property type="entry name" value="PLPDE_III_AR"/>
    <property type="match status" value="1"/>
</dbReference>
<gene>
    <name evidence="10" type="primary">alr</name>
    <name evidence="10" type="ORF">H4F98_02000</name>
</gene>
<dbReference type="SUPFAM" id="SSF51419">
    <property type="entry name" value="PLP-binding barrel"/>
    <property type="match status" value="1"/>
</dbReference>
<comment type="catalytic activity">
    <reaction evidence="1 5">
        <text>L-alanine = D-alanine</text>
        <dbReference type="Rhea" id="RHEA:20249"/>
        <dbReference type="ChEBI" id="CHEBI:57416"/>
        <dbReference type="ChEBI" id="CHEBI:57972"/>
        <dbReference type="EC" id="5.1.1.1"/>
    </reaction>
</comment>
<evidence type="ECO:0000256" key="4">
    <source>
        <dbReference type="ARBA" id="ARBA00023235"/>
    </source>
</evidence>
<dbReference type="Pfam" id="PF01168">
    <property type="entry name" value="Ala_racemase_N"/>
    <property type="match status" value="1"/>
</dbReference>
<dbReference type="AlphaFoldDB" id="A0A7W3Y4V9"/>
<dbReference type="Pfam" id="PF00842">
    <property type="entry name" value="Ala_racemase_C"/>
    <property type="match status" value="1"/>
</dbReference>
<comment type="function">
    <text evidence="5">Catalyzes the interconversion of L-alanine and D-alanine. May also act on other amino acids.</text>
</comment>
<comment type="similarity">
    <text evidence="5">Belongs to the alanine racemase family.</text>
</comment>
<sequence>MSTQPHASPRPDDREAARPIDERPTRIRVDLERIAGNLRAIRAHVGVPVMGIVKANAYGHGLVPVARHLQAAGVEQLGVAFVEEGIALRRAGIRTPILVLGGIFGHQVGRFIDHDLEITVSSLDKLRQVEAAAEAMSRRAVVHLKIDTGMERIGVHSYSAGPFIEAAVASRWCQVKGVYSHLACADDPASPATAAQVARFAEACEHFKRIGAPMPLRHLANSGGVLHFPDTWLDMVRPGILMYGVLPDPASRPTVSVQPAMSLVSQVVYFKVVKAGHAVSYGGTWTATRDTRVVTVPIGYGDGYPRALSSRGEVLVRGRRHPIVGRICMDQFMVDIGDGSAWNEDEVVLVGTQGGEAIAVESVAQRAGTVPYEILVGLNERIPRDYLGGASLAPVTA</sequence>
<comment type="pathway">
    <text evidence="5">Amino-acid biosynthesis; D-alanine biosynthesis; D-alanine from L-alanine: step 1/1.</text>
</comment>
<dbReference type="Proteomes" id="UP000523196">
    <property type="component" value="Unassembled WGS sequence"/>
</dbReference>
<evidence type="ECO:0000256" key="3">
    <source>
        <dbReference type="ARBA" id="ARBA00022898"/>
    </source>
</evidence>
<keyword evidence="4 5" id="KW-0413">Isomerase</keyword>